<reference evidence="6 7" key="1">
    <citation type="journal article" date="2019" name="Microbiol. Resour. Announc.">
        <title>Complete Genome Sequence of Halomonas sulfidaeris Strain Esulfide1 Isolated from a Metal Sulfide Rock at a Depth of 2,200 Meters, Obtained Using Nanopore Sequencing.</title>
        <authorList>
            <person name="Saito M."/>
            <person name="Nishigata A."/>
            <person name="Galipon J."/>
            <person name="Arakawa K."/>
        </authorList>
    </citation>
    <scope>NUCLEOTIDE SEQUENCE [LARGE SCALE GENOMIC DNA]</scope>
    <source>
        <strain evidence="6 7">ATCC BAA-803</strain>
    </source>
</reference>
<evidence type="ECO:0000256" key="3">
    <source>
        <dbReference type="ARBA" id="ARBA00022801"/>
    </source>
</evidence>
<gene>
    <name evidence="6" type="ORF">HSBAA_29670</name>
</gene>
<dbReference type="SUPFAM" id="SSF54001">
    <property type="entry name" value="Cysteine proteinases"/>
    <property type="match status" value="1"/>
</dbReference>
<evidence type="ECO:0000256" key="4">
    <source>
        <dbReference type="ARBA" id="ARBA00022807"/>
    </source>
</evidence>
<organism evidence="6 7">
    <name type="scientific">Vreelandella sulfidaeris</name>
    <dbReference type="NCBI Taxonomy" id="115553"/>
    <lineage>
        <taxon>Bacteria</taxon>
        <taxon>Pseudomonadati</taxon>
        <taxon>Pseudomonadota</taxon>
        <taxon>Gammaproteobacteria</taxon>
        <taxon>Oceanospirillales</taxon>
        <taxon>Halomonadaceae</taxon>
        <taxon>Vreelandella</taxon>
    </lineage>
</organism>
<evidence type="ECO:0000256" key="1">
    <source>
        <dbReference type="ARBA" id="ARBA00007074"/>
    </source>
</evidence>
<dbReference type="GO" id="GO:0006508">
    <property type="term" value="P:proteolysis"/>
    <property type="evidence" value="ECO:0007669"/>
    <property type="project" value="UniProtKB-KW"/>
</dbReference>
<comment type="similarity">
    <text evidence="1">Belongs to the peptidase C40 family.</text>
</comment>
<dbReference type="Pfam" id="PF00877">
    <property type="entry name" value="NLPC_P60"/>
    <property type="match status" value="1"/>
</dbReference>
<dbReference type="InterPro" id="IPR038765">
    <property type="entry name" value="Papain-like_cys_pep_sf"/>
</dbReference>
<dbReference type="Gene3D" id="3.90.1720.10">
    <property type="entry name" value="endopeptidase domain like (from Nostoc punctiforme)"/>
    <property type="match status" value="1"/>
</dbReference>
<dbReference type="GO" id="GO:0008234">
    <property type="term" value="F:cysteine-type peptidase activity"/>
    <property type="evidence" value="ECO:0007669"/>
    <property type="project" value="UniProtKB-KW"/>
</dbReference>
<keyword evidence="4" id="KW-0788">Thiol protease</keyword>
<name>A0A455UAR6_9GAMM</name>
<evidence type="ECO:0000259" key="5">
    <source>
        <dbReference type="Pfam" id="PF00877"/>
    </source>
</evidence>
<dbReference type="InterPro" id="IPR000064">
    <property type="entry name" value="NLP_P60_dom"/>
</dbReference>
<evidence type="ECO:0000256" key="2">
    <source>
        <dbReference type="ARBA" id="ARBA00022670"/>
    </source>
</evidence>
<keyword evidence="2" id="KW-0645">Protease</keyword>
<dbReference type="KEGG" id="hsr:HSBAA_29670"/>
<feature type="domain" description="NlpC/P60" evidence="5">
    <location>
        <begin position="22"/>
        <end position="83"/>
    </location>
</feature>
<sequence>MAKAGSPFPPEDAMWGTMEGVSRNGTVTTYGIKEGAIAYFRVKSYMAHVGIIIGPDRFIHAWEMAGGVAVERLSLWRNRLVGIYEHKSDSR</sequence>
<keyword evidence="3" id="KW-0378">Hydrolase</keyword>
<dbReference type="Proteomes" id="UP000320231">
    <property type="component" value="Chromosome"/>
</dbReference>
<proteinExistence type="inferred from homology"/>
<evidence type="ECO:0000313" key="6">
    <source>
        <dbReference type="EMBL" id="BBI61661.1"/>
    </source>
</evidence>
<protein>
    <recommendedName>
        <fullName evidence="5">NlpC/P60 domain-containing protein</fullName>
    </recommendedName>
</protein>
<dbReference type="EMBL" id="AP019514">
    <property type="protein sequence ID" value="BBI61661.1"/>
    <property type="molecule type" value="Genomic_DNA"/>
</dbReference>
<evidence type="ECO:0000313" key="7">
    <source>
        <dbReference type="Proteomes" id="UP000320231"/>
    </source>
</evidence>
<dbReference type="AlphaFoldDB" id="A0A455UAR6"/>
<accession>A0A455UAR6</accession>